<evidence type="ECO:0000256" key="4">
    <source>
        <dbReference type="ARBA" id="ARBA00022801"/>
    </source>
</evidence>
<name>A0A3T0N6Z8_9RHOB</name>
<keyword evidence="5" id="KW-0862">Zinc</keyword>
<evidence type="ECO:0000256" key="1">
    <source>
        <dbReference type="ARBA" id="ARBA00001947"/>
    </source>
</evidence>
<evidence type="ECO:0000256" key="2">
    <source>
        <dbReference type="ARBA" id="ARBA00007749"/>
    </source>
</evidence>
<comment type="cofactor">
    <cofactor evidence="1">
        <name>Zn(2+)</name>
        <dbReference type="ChEBI" id="CHEBI:29105"/>
    </cofactor>
</comment>
<dbReference type="Gene3D" id="3.60.15.10">
    <property type="entry name" value="Ribonuclease Z/Hydroxyacylglutathione hydrolase-like"/>
    <property type="match status" value="1"/>
</dbReference>
<organism evidence="7 8">
    <name type="scientific">Parasedimentitalea marina</name>
    <dbReference type="NCBI Taxonomy" id="2483033"/>
    <lineage>
        <taxon>Bacteria</taxon>
        <taxon>Pseudomonadati</taxon>
        <taxon>Pseudomonadota</taxon>
        <taxon>Alphaproteobacteria</taxon>
        <taxon>Rhodobacterales</taxon>
        <taxon>Paracoccaceae</taxon>
        <taxon>Parasedimentitalea</taxon>
    </lineage>
</organism>
<dbReference type="Proteomes" id="UP000283063">
    <property type="component" value="Chromosome"/>
</dbReference>
<dbReference type="AlphaFoldDB" id="A0A3T0N6Z8"/>
<keyword evidence="8" id="KW-1185">Reference proteome</keyword>
<comment type="similarity">
    <text evidence="2">Belongs to the metallo-beta-lactamase superfamily.</text>
</comment>
<dbReference type="GO" id="GO:0046872">
    <property type="term" value="F:metal ion binding"/>
    <property type="evidence" value="ECO:0007669"/>
    <property type="project" value="UniProtKB-KW"/>
</dbReference>
<accession>A0A3T0N6Z8</accession>
<evidence type="ECO:0000256" key="3">
    <source>
        <dbReference type="ARBA" id="ARBA00022723"/>
    </source>
</evidence>
<dbReference type="InterPro" id="IPR036866">
    <property type="entry name" value="RibonucZ/Hydroxyglut_hydro"/>
</dbReference>
<dbReference type="InterPro" id="IPR051013">
    <property type="entry name" value="MBL_superfamily_lactonases"/>
</dbReference>
<evidence type="ECO:0000259" key="6">
    <source>
        <dbReference type="SMART" id="SM00849"/>
    </source>
</evidence>
<proteinExistence type="inferred from homology"/>
<dbReference type="KEGG" id="sedi:EBB79_18940"/>
<sequence>MIPIFANSAGIRVSEKLVLQGGCWTSLNLKTRYGVVVHPTHGPVLIDSGYGPSVTEGRARSLALKAYARMTGPALVPDGAPDVVLRRLGYSCDAVRTIVLTHFHADHVAGLSLFPNSRIMACRTTFDAIQARSEIANLRHGIFKELLPGDLTDRIVDVAGLKDVQAPLRLGPGKDLLGDGSLLAIDLPGHAEGHFGLCFARLEKPLLYAVDVQWVLKAVVDQRLPGFPANLVATDAEAGKMSAKRVAQFRAKGGDVVLCHDPEQTPYDLPETSNA</sequence>
<dbReference type="SUPFAM" id="SSF56281">
    <property type="entry name" value="Metallo-hydrolase/oxidoreductase"/>
    <property type="match status" value="1"/>
</dbReference>
<protein>
    <submittedName>
        <fullName evidence="7">MBL fold metallo-hydrolase</fullName>
    </submittedName>
</protein>
<dbReference type="EMBL" id="CP033219">
    <property type="protein sequence ID" value="AZV79751.1"/>
    <property type="molecule type" value="Genomic_DNA"/>
</dbReference>
<dbReference type="RefSeq" id="WP_127750340.1">
    <property type="nucleotide sequence ID" value="NZ_CP033219.1"/>
</dbReference>
<evidence type="ECO:0000313" key="8">
    <source>
        <dbReference type="Proteomes" id="UP000283063"/>
    </source>
</evidence>
<dbReference type="SMART" id="SM00849">
    <property type="entry name" value="Lactamase_B"/>
    <property type="match status" value="1"/>
</dbReference>
<dbReference type="GO" id="GO:0016787">
    <property type="term" value="F:hydrolase activity"/>
    <property type="evidence" value="ECO:0007669"/>
    <property type="project" value="UniProtKB-KW"/>
</dbReference>
<dbReference type="Pfam" id="PF00753">
    <property type="entry name" value="Lactamase_B"/>
    <property type="match status" value="1"/>
</dbReference>
<evidence type="ECO:0000313" key="7">
    <source>
        <dbReference type="EMBL" id="AZV79751.1"/>
    </source>
</evidence>
<dbReference type="PANTHER" id="PTHR42978:SF2">
    <property type="entry name" value="102 KBASES UNSTABLE REGION: FROM 1 TO 119443"/>
    <property type="match status" value="1"/>
</dbReference>
<dbReference type="OrthoDB" id="9773738at2"/>
<evidence type="ECO:0000256" key="5">
    <source>
        <dbReference type="ARBA" id="ARBA00022833"/>
    </source>
</evidence>
<keyword evidence="4 7" id="KW-0378">Hydrolase</keyword>
<gene>
    <name evidence="7" type="ORF">EBB79_18940</name>
</gene>
<keyword evidence="3" id="KW-0479">Metal-binding</keyword>
<reference evidence="7 8" key="1">
    <citation type="submission" date="2018-10" db="EMBL/GenBank/DDBJ databases">
        <title>Parasedimentitalea marina sp. nov., a psychrophilic bacterium isolated from deep seawater of the New Britain Trench.</title>
        <authorList>
            <person name="Cao J."/>
        </authorList>
    </citation>
    <scope>NUCLEOTIDE SEQUENCE [LARGE SCALE GENOMIC DNA]</scope>
    <source>
        <strain evidence="7 8">W43</strain>
    </source>
</reference>
<dbReference type="InterPro" id="IPR001279">
    <property type="entry name" value="Metallo-B-lactamas"/>
</dbReference>
<feature type="domain" description="Metallo-beta-lactamase" evidence="6">
    <location>
        <begin position="31"/>
        <end position="260"/>
    </location>
</feature>
<dbReference type="PANTHER" id="PTHR42978">
    <property type="entry name" value="QUORUM-QUENCHING LACTONASE YTNP-RELATED-RELATED"/>
    <property type="match status" value="1"/>
</dbReference>